<keyword evidence="6 10" id="KW-0175">Coiled coil</keyword>
<feature type="compositionally biased region" description="Basic and acidic residues" evidence="11">
    <location>
        <begin position="156"/>
        <end position="172"/>
    </location>
</feature>
<evidence type="ECO:0000256" key="9">
    <source>
        <dbReference type="ARBA" id="ARBA00054046"/>
    </source>
</evidence>
<dbReference type="FunFam" id="2.60.120.260:FF:000062">
    <property type="entry name" value="Galactose-binding protein isoform 3"/>
    <property type="match status" value="1"/>
</dbReference>
<evidence type="ECO:0000256" key="6">
    <source>
        <dbReference type="ARBA" id="ARBA00023054"/>
    </source>
</evidence>
<keyword evidence="3 12" id="KW-0812">Transmembrane</keyword>
<proteinExistence type="predicted"/>
<evidence type="ECO:0000256" key="3">
    <source>
        <dbReference type="ARBA" id="ARBA00022692"/>
    </source>
</evidence>
<keyword evidence="8" id="KW-0539">Nucleus</keyword>
<dbReference type="PANTHER" id="PTHR12953">
    <property type="entry name" value="MEMBRANE PROTEIN CH1 RELATED"/>
    <property type="match status" value="1"/>
</dbReference>
<dbReference type="SUPFAM" id="SSF49785">
    <property type="entry name" value="Galactose-binding domain-like"/>
    <property type="match status" value="1"/>
</dbReference>
<comment type="caution">
    <text evidence="14">The sequence shown here is derived from an EMBL/GenBank/DDBJ whole genome shotgun (WGS) entry which is preliminary data.</text>
</comment>
<dbReference type="GO" id="GO:0005789">
    <property type="term" value="C:endoplasmic reticulum membrane"/>
    <property type="evidence" value="ECO:0007669"/>
    <property type="project" value="UniProtKB-SubCell"/>
</dbReference>
<gene>
    <name evidence="14" type="ORF">ZOSMA_161G00240</name>
</gene>
<comment type="subcellular location">
    <subcellularLocation>
        <location evidence="2">Endoplasmic reticulum membrane</location>
        <topology evidence="2">Multi-pass membrane protein</topology>
    </subcellularLocation>
    <subcellularLocation>
        <location evidence="1">Nucleus membrane</location>
        <topology evidence="1">Multi-pass membrane protein</topology>
    </subcellularLocation>
</comment>
<keyword evidence="5 12" id="KW-1133">Transmembrane helix</keyword>
<feature type="transmembrane region" description="Helical" evidence="12">
    <location>
        <begin position="605"/>
        <end position="622"/>
    </location>
</feature>
<dbReference type="AlphaFoldDB" id="A0A0K9PWF7"/>
<dbReference type="STRING" id="29655.A0A0K9PWF7"/>
<dbReference type="OrthoDB" id="266334at2759"/>
<evidence type="ECO:0000256" key="4">
    <source>
        <dbReference type="ARBA" id="ARBA00022824"/>
    </source>
</evidence>
<evidence type="ECO:0000256" key="1">
    <source>
        <dbReference type="ARBA" id="ARBA00004232"/>
    </source>
</evidence>
<organism evidence="14 15">
    <name type="scientific">Zostera marina</name>
    <name type="common">Eelgrass</name>
    <dbReference type="NCBI Taxonomy" id="29655"/>
    <lineage>
        <taxon>Eukaryota</taxon>
        <taxon>Viridiplantae</taxon>
        <taxon>Streptophyta</taxon>
        <taxon>Embryophyta</taxon>
        <taxon>Tracheophyta</taxon>
        <taxon>Spermatophyta</taxon>
        <taxon>Magnoliopsida</taxon>
        <taxon>Liliopsida</taxon>
        <taxon>Zosteraceae</taxon>
        <taxon>Zostera</taxon>
    </lineage>
</organism>
<feature type="region of interest" description="Disordered" evidence="11">
    <location>
        <begin position="87"/>
        <end position="118"/>
    </location>
</feature>
<dbReference type="GO" id="GO:0016020">
    <property type="term" value="C:membrane"/>
    <property type="evidence" value="ECO:0000318"/>
    <property type="project" value="GO_Central"/>
</dbReference>
<name>A0A0K9PWF7_ZOSMR</name>
<feature type="transmembrane region" description="Helical" evidence="12">
    <location>
        <begin position="29"/>
        <end position="48"/>
    </location>
</feature>
<feature type="coiled-coil region" evidence="10">
    <location>
        <begin position="488"/>
        <end position="515"/>
    </location>
</feature>
<feature type="transmembrane region" description="Helical" evidence="12">
    <location>
        <begin position="559"/>
        <end position="581"/>
    </location>
</feature>
<comment type="function">
    <text evidence="9">Encodes a member of the mid-SUN subfamily of SUN-domain proteins that is localized to both the nuclear envelope and the ER. It is involved in early seed development and nuclear morphology. [TAIR].</text>
</comment>
<evidence type="ECO:0000256" key="8">
    <source>
        <dbReference type="ARBA" id="ARBA00023242"/>
    </source>
</evidence>
<feature type="domain" description="SUN" evidence="13">
    <location>
        <begin position="203"/>
        <end position="362"/>
    </location>
</feature>
<feature type="region of interest" description="Disordered" evidence="11">
    <location>
        <begin position="156"/>
        <end position="186"/>
    </location>
</feature>
<evidence type="ECO:0000256" key="12">
    <source>
        <dbReference type="SAM" id="Phobius"/>
    </source>
</evidence>
<dbReference type="Pfam" id="PF07738">
    <property type="entry name" value="Sad1_UNC"/>
    <property type="match status" value="1"/>
</dbReference>
<dbReference type="InterPro" id="IPR008979">
    <property type="entry name" value="Galactose-bd-like_sf"/>
</dbReference>
<evidence type="ECO:0000256" key="7">
    <source>
        <dbReference type="ARBA" id="ARBA00023136"/>
    </source>
</evidence>
<dbReference type="GO" id="GO:0031965">
    <property type="term" value="C:nuclear membrane"/>
    <property type="evidence" value="ECO:0007669"/>
    <property type="project" value="UniProtKB-SubCell"/>
</dbReference>
<dbReference type="PANTHER" id="PTHR12953:SF0">
    <property type="entry name" value="SUN DOMAIN-CONTAINING OSSIFICATION FACTOR"/>
    <property type="match status" value="1"/>
</dbReference>
<dbReference type="Gene3D" id="2.60.120.260">
    <property type="entry name" value="Galactose-binding domain-like"/>
    <property type="match status" value="1"/>
</dbReference>
<dbReference type="EMBL" id="LFYR01000624">
    <property type="protein sequence ID" value="KMZ72575.1"/>
    <property type="molecule type" value="Genomic_DNA"/>
</dbReference>
<evidence type="ECO:0000313" key="14">
    <source>
        <dbReference type="EMBL" id="KMZ72575.1"/>
    </source>
</evidence>
<dbReference type="InterPro" id="IPR012919">
    <property type="entry name" value="SUN_dom"/>
</dbReference>
<evidence type="ECO:0000259" key="13">
    <source>
        <dbReference type="PROSITE" id="PS51469"/>
    </source>
</evidence>
<dbReference type="PROSITE" id="PS51469">
    <property type="entry name" value="SUN"/>
    <property type="match status" value="1"/>
</dbReference>
<evidence type="ECO:0000256" key="10">
    <source>
        <dbReference type="SAM" id="Coils"/>
    </source>
</evidence>
<keyword evidence="15" id="KW-1185">Reference proteome</keyword>
<evidence type="ECO:0000256" key="5">
    <source>
        <dbReference type="ARBA" id="ARBA00022989"/>
    </source>
</evidence>
<dbReference type="GO" id="GO:0005737">
    <property type="term" value="C:cytoplasm"/>
    <property type="evidence" value="ECO:0000318"/>
    <property type="project" value="GO_Central"/>
</dbReference>
<keyword evidence="4" id="KW-0256">Endoplasmic reticulum</keyword>
<keyword evidence="7 12" id="KW-0472">Membrane</keyword>
<accession>A0A0K9PWF7</accession>
<dbReference type="OMA" id="MENKFIA"/>
<evidence type="ECO:0000256" key="2">
    <source>
        <dbReference type="ARBA" id="ARBA00004477"/>
    </source>
</evidence>
<protein>
    <recommendedName>
        <fullName evidence="13">SUN domain-containing protein</fullName>
    </recommendedName>
</protein>
<dbReference type="Proteomes" id="UP000036987">
    <property type="component" value="Unassembled WGS sequence"/>
</dbReference>
<evidence type="ECO:0000256" key="11">
    <source>
        <dbReference type="SAM" id="MobiDB-lite"/>
    </source>
</evidence>
<dbReference type="InterPro" id="IPR045120">
    <property type="entry name" value="Suco/Slp1-like"/>
</dbReference>
<sequence>MRKSGKARSNRRAVHLAKLIEEPKKSYKVSLSMFFITWSFLFLANTFIGRGSGLGDGIGAVIGGLAINNVKTVQLSGMGKFAVLDEDGTDDQNNTSSTNNNEVLINNENKNGSSTPEFIFPNPIEKDMVFDLASTDKELLTENVSEETQEFVVGMEKHQNAAEEHRDLESNPKKRSSKGIKSSRVAPSLGEYKSKTVLTKDKLFGISQTGSVKNRIEPGGNEYNYASSSKGAKVLDFNKESKGASNILSKDKDKYLRNPCSAGAKHVVIELSEETLVITIEIGNFEHYSSNLKEFELLSSLTYPTDSWVKIGNFTAANVKHKQRFVIPEPKWGRYLRLNLLTHYGSEFYCTLSVLEVFGVDAVETMLEDLISVQDDIRRFGSEEQTTISEHQLPVSEVITDAHDDLYTKFLSEIYYATSKMEQHHDSTKNGVTETRLSQTGRMPGDTVLKILIEKVRSLDVNSAVFEQYLEDLSNRHAKIFKDIDSEIDDKDLALDKIRTEMQTLRNNQEAFKRDIINLLDWKLMSSSQFDILYDSNSVLRSQLDKIGENQVDIENRGIVVMIIVFSFGCFAIIKVITDILKRIIRSTKQKDDNSSSSEILDRNSGWIMLLVCSTIVAFIIVL</sequence>
<reference evidence="15" key="1">
    <citation type="journal article" date="2016" name="Nature">
        <title>The genome of the seagrass Zostera marina reveals angiosperm adaptation to the sea.</title>
        <authorList>
            <person name="Olsen J.L."/>
            <person name="Rouze P."/>
            <person name="Verhelst B."/>
            <person name="Lin Y.-C."/>
            <person name="Bayer T."/>
            <person name="Collen J."/>
            <person name="Dattolo E."/>
            <person name="De Paoli E."/>
            <person name="Dittami S."/>
            <person name="Maumus F."/>
            <person name="Michel G."/>
            <person name="Kersting A."/>
            <person name="Lauritano C."/>
            <person name="Lohaus R."/>
            <person name="Toepel M."/>
            <person name="Tonon T."/>
            <person name="Vanneste K."/>
            <person name="Amirebrahimi M."/>
            <person name="Brakel J."/>
            <person name="Bostroem C."/>
            <person name="Chovatia M."/>
            <person name="Grimwood J."/>
            <person name="Jenkins J.W."/>
            <person name="Jueterbock A."/>
            <person name="Mraz A."/>
            <person name="Stam W.T."/>
            <person name="Tice H."/>
            <person name="Bornberg-Bauer E."/>
            <person name="Green P.J."/>
            <person name="Pearson G.A."/>
            <person name="Procaccini G."/>
            <person name="Duarte C.M."/>
            <person name="Schmutz J."/>
            <person name="Reusch T.B.H."/>
            <person name="Van de Peer Y."/>
        </authorList>
    </citation>
    <scope>NUCLEOTIDE SEQUENCE [LARGE SCALE GENOMIC DNA]</scope>
    <source>
        <strain evidence="15">cv. Finnish</strain>
    </source>
</reference>
<feature type="compositionally biased region" description="Low complexity" evidence="11">
    <location>
        <begin position="93"/>
        <end position="111"/>
    </location>
</feature>
<evidence type="ECO:0000313" key="15">
    <source>
        <dbReference type="Proteomes" id="UP000036987"/>
    </source>
</evidence>